<feature type="compositionally biased region" description="Polar residues" evidence="8">
    <location>
        <begin position="48"/>
        <end position="58"/>
    </location>
</feature>
<keyword evidence="4 7" id="KW-0805">Transcription regulation</keyword>
<evidence type="ECO:0000256" key="3">
    <source>
        <dbReference type="ARBA" id="ARBA00022833"/>
    </source>
</evidence>
<sequence>MIFQSEKKELWRYASKNLTAPVRGMTRQQPLPHRLPHQRLPQSREFATRTQQSPQSTLLGCCDGYGESSTSSMSMLRQENVSTPPPPYSSVPQLDCSTNAMEQDYRLTFRQHQTYATDGETETSVSATDSDTGYNRKQAPSRDGCNYVNTGDIMHADDYEKLTETSTSSSYQLTAELQKKARRTSPQPIVPTNPPVVVNSTIATTASSTTSIAATAAKILRNCCGGTFGSSNSVTTNPSNTNTSHNNNNTCNKVNYEHSRSGSDQVANNGSIINYTPEQHFSALMKQLKNSQITSLLKAVKSRHDQVIPITPATSTTSSNSSQRCCVANYQTNCILIRRAEILGEEPYVIACRLFFWRDLKNASQLKRLPVCPNERDPVYVCCNPLHWCRILETETAPPPYQSQNMNQIEGENSQNLINSSSFGGTDPENIRQNYSDLRVRVSESVTTDGEDRRCSPNWCEVAYWEMAQRVGERFPADTPTINIFSDKPYTSTGDHKDGMCLKELIEKRTTPSPDDVQYTRQKIGLGVTLSQESDGVWLYNRSTVPIFVYSPTLTESWYRVCRVEPGDCLRAFDKYRAQNLEHPGQLPGVQTGPIDKFSMRISFGKGWGCYYKRPDITLCPCWLEVLFKPQR</sequence>
<dbReference type="GO" id="GO:0030154">
    <property type="term" value="P:cell differentiation"/>
    <property type="evidence" value="ECO:0007669"/>
    <property type="project" value="TreeGrafter"/>
</dbReference>
<dbReference type="InterPro" id="IPR013790">
    <property type="entry name" value="Dwarfin"/>
</dbReference>
<evidence type="ECO:0000256" key="6">
    <source>
        <dbReference type="ARBA" id="ARBA00023242"/>
    </source>
</evidence>
<feature type="domain" description="MH1" evidence="9">
    <location>
        <begin position="271"/>
        <end position="397"/>
    </location>
</feature>
<dbReference type="GO" id="GO:0051239">
    <property type="term" value="P:regulation of multicellular organismal process"/>
    <property type="evidence" value="ECO:0007669"/>
    <property type="project" value="UniProtKB-ARBA"/>
</dbReference>
<dbReference type="GO" id="GO:0070411">
    <property type="term" value="F:I-SMAD binding"/>
    <property type="evidence" value="ECO:0007669"/>
    <property type="project" value="TreeGrafter"/>
</dbReference>
<dbReference type="PROSITE" id="PS51076">
    <property type="entry name" value="MH2"/>
    <property type="match status" value="1"/>
</dbReference>
<dbReference type="OrthoDB" id="5946219at2759"/>
<dbReference type="PANTHER" id="PTHR13703">
    <property type="entry name" value="SMAD"/>
    <property type="match status" value="1"/>
</dbReference>
<reference evidence="11 12" key="1">
    <citation type="journal article" date="2015" name="Nat. Commun.">
        <title>Lucilia cuprina genome unlocks parasitic fly biology to underpin future interventions.</title>
        <authorList>
            <person name="Anstead C.A."/>
            <person name="Korhonen P.K."/>
            <person name="Young N.D."/>
            <person name="Hall R.S."/>
            <person name="Jex A.R."/>
            <person name="Murali S.C."/>
            <person name="Hughes D.S."/>
            <person name="Lee S.F."/>
            <person name="Perry T."/>
            <person name="Stroehlein A.J."/>
            <person name="Ansell B.R."/>
            <person name="Breugelmans B."/>
            <person name="Hofmann A."/>
            <person name="Qu J."/>
            <person name="Dugan S."/>
            <person name="Lee S.L."/>
            <person name="Chao H."/>
            <person name="Dinh H."/>
            <person name="Han Y."/>
            <person name="Doddapaneni H.V."/>
            <person name="Worley K.C."/>
            <person name="Muzny D.M."/>
            <person name="Ioannidis P."/>
            <person name="Waterhouse R.M."/>
            <person name="Zdobnov E.M."/>
            <person name="James P.J."/>
            <person name="Bagnall N.H."/>
            <person name="Kotze A.C."/>
            <person name="Gibbs R.A."/>
            <person name="Richards S."/>
            <person name="Batterham P."/>
            <person name="Gasser R.B."/>
        </authorList>
    </citation>
    <scope>NUCLEOTIDE SEQUENCE [LARGE SCALE GENOMIC DNA]</scope>
    <source>
        <strain evidence="11 12">LS</strain>
        <tissue evidence="11">Full body</tissue>
    </source>
</reference>
<evidence type="ECO:0000259" key="10">
    <source>
        <dbReference type="PROSITE" id="PS51076"/>
    </source>
</evidence>
<evidence type="ECO:0000256" key="2">
    <source>
        <dbReference type="ARBA" id="ARBA00022723"/>
    </source>
</evidence>
<evidence type="ECO:0000256" key="8">
    <source>
        <dbReference type="SAM" id="MobiDB-lite"/>
    </source>
</evidence>
<dbReference type="Pfam" id="PF03165">
    <property type="entry name" value="MH1"/>
    <property type="match status" value="1"/>
</dbReference>
<dbReference type="InterPro" id="IPR017855">
    <property type="entry name" value="SMAD-like_dom_sf"/>
</dbReference>
<feature type="region of interest" description="Disordered" evidence="8">
    <location>
        <begin position="117"/>
        <end position="142"/>
    </location>
</feature>
<keyword evidence="2" id="KW-0479">Metal-binding</keyword>
<dbReference type="PROSITE" id="PS51075">
    <property type="entry name" value="MH1"/>
    <property type="match status" value="1"/>
</dbReference>
<keyword evidence="12" id="KW-1185">Reference proteome</keyword>
<dbReference type="PANTHER" id="PTHR13703:SF54">
    <property type="entry name" value="MOTHERS AGAINST DECAPENTAPLEGIC HOMOLOG"/>
    <property type="match status" value="1"/>
</dbReference>
<dbReference type="Gene3D" id="3.90.520.10">
    <property type="entry name" value="SMAD MH1 domain"/>
    <property type="match status" value="1"/>
</dbReference>
<dbReference type="Gene3D" id="2.60.200.10">
    <property type="match status" value="1"/>
</dbReference>
<dbReference type="InterPro" id="IPR003619">
    <property type="entry name" value="MAD_homology1_Dwarfin-type"/>
</dbReference>
<comment type="similarity">
    <text evidence="1 7">Belongs to the dwarfin/SMAD family.</text>
</comment>
<gene>
    <name evidence="11" type="ORF">FF38_01976</name>
</gene>
<dbReference type="GO" id="GO:0005737">
    <property type="term" value="C:cytoplasm"/>
    <property type="evidence" value="ECO:0007669"/>
    <property type="project" value="UniProtKB-SubCell"/>
</dbReference>
<dbReference type="GO" id="GO:0009653">
    <property type="term" value="P:anatomical structure morphogenesis"/>
    <property type="evidence" value="ECO:0007669"/>
    <property type="project" value="TreeGrafter"/>
</dbReference>
<evidence type="ECO:0000256" key="7">
    <source>
        <dbReference type="RuleBase" id="RU361195"/>
    </source>
</evidence>
<dbReference type="Proteomes" id="UP000037069">
    <property type="component" value="Unassembled WGS sequence"/>
</dbReference>
<dbReference type="InterPro" id="IPR008984">
    <property type="entry name" value="SMAD_FHA_dom_sf"/>
</dbReference>
<evidence type="ECO:0000259" key="9">
    <source>
        <dbReference type="PROSITE" id="PS51075"/>
    </source>
</evidence>
<evidence type="ECO:0000313" key="11">
    <source>
        <dbReference type="EMBL" id="KNC34768.1"/>
    </source>
</evidence>
<dbReference type="GO" id="GO:0060395">
    <property type="term" value="P:SMAD protein signal transduction"/>
    <property type="evidence" value="ECO:0007669"/>
    <property type="project" value="TreeGrafter"/>
</dbReference>
<dbReference type="InterPro" id="IPR013019">
    <property type="entry name" value="MAD_homology_MH1"/>
</dbReference>
<dbReference type="SMART" id="SM00524">
    <property type="entry name" value="DWB"/>
    <property type="match status" value="1"/>
</dbReference>
<evidence type="ECO:0000256" key="4">
    <source>
        <dbReference type="ARBA" id="ARBA00023015"/>
    </source>
</evidence>
<feature type="compositionally biased region" description="Polar residues" evidence="8">
    <location>
        <begin position="117"/>
        <end position="135"/>
    </location>
</feature>
<feature type="domain" description="MH2" evidence="10">
    <location>
        <begin position="459"/>
        <end position="632"/>
    </location>
</feature>
<accession>A0A0L0CQY8</accession>
<keyword evidence="3" id="KW-0862">Zinc</keyword>
<dbReference type="Pfam" id="PF03166">
    <property type="entry name" value="MH2"/>
    <property type="match status" value="1"/>
</dbReference>
<comment type="caution">
    <text evidence="11">The sequence shown here is derived from an EMBL/GenBank/DDBJ whole genome shotgun (WGS) entry which is preliminary data.</text>
</comment>
<protein>
    <recommendedName>
        <fullName evidence="7">Mothers against decapentaplegic homolog</fullName>
        <shortName evidence="7">MAD homolog</shortName>
        <shortName evidence="7">Mothers against DPP homolog</shortName>
    </recommendedName>
    <alternativeName>
        <fullName evidence="7">SMAD family member</fullName>
    </alternativeName>
</protein>
<feature type="compositionally biased region" description="Polar residues" evidence="8">
    <location>
        <begin position="67"/>
        <end position="80"/>
    </location>
</feature>
<dbReference type="GO" id="GO:0046872">
    <property type="term" value="F:metal ion binding"/>
    <property type="evidence" value="ECO:0007669"/>
    <property type="project" value="UniProtKB-KW"/>
</dbReference>
<evidence type="ECO:0000256" key="5">
    <source>
        <dbReference type="ARBA" id="ARBA00023163"/>
    </source>
</evidence>
<name>A0A0L0CQY8_LUCCU</name>
<dbReference type="SMART" id="SM00523">
    <property type="entry name" value="DWA"/>
    <property type="match status" value="1"/>
</dbReference>
<dbReference type="GO" id="GO:0050793">
    <property type="term" value="P:regulation of developmental process"/>
    <property type="evidence" value="ECO:0007669"/>
    <property type="project" value="UniProtKB-ARBA"/>
</dbReference>
<keyword evidence="7" id="KW-0963">Cytoplasm</keyword>
<evidence type="ECO:0000313" key="12">
    <source>
        <dbReference type="Proteomes" id="UP000037069"/>
    </source>
</evidence>
<keyword evidence="5 7" id="KW-0804">Transcription</keyword>
<dbReference type="GO" id="GO:0140416">
    <property type="term" value="F:transcription regulator inhibitor activity"/>
    <property type="evidence" value="ECO:0007669"/>
    <property type="project" value="TreeGrafter"/>
</dbReference>
<dbReference type="GO" id="GO:0006357">
    <property type="term" value="P:regulation of transcription by RNA polymerase II"/>
    <property type="evidence" value="ECO:0007669"/>
    <property type="project" value="TreeGrafter"/>
</dbReference>
<keyword evidence="6 7" id="KW-0539">Nucleus</keyword>
<dbReference type="GO" id="GO:0009791">
    <property type="term" value="P:post-embryonic development"/>
    <property type="evidence" value="ECO:0007669"/>
    <property type="project" value="UniProtKB-ARBA"/>
</dbReference>
<dbReference type="GO" id="GO:0071144">
    <property type="term" value="C:heteromeric SMAD protein complex"/>
    <property type="evidence" value="ECO:0007669"/>
    <property type="project" value="TreeGrafter"/>
</dbReference>
<dbReference type="AlphaFoldDB" id="A0A0L0CQY8"/>
<dbReference type="EMBL" id="JRES01000032">
    <property type="protein sequence ID" value="KNC34768.1"/>
    <property type="molecule type" value="Genomic_DNA"/>
</dbReference>
<dbReference type="SUPFAM" id="SSF49879">
    <property type="entry name" value="SMAD/FHA domain"/>
    <property type="match status" value="1"/>
</dbReference>
<dbReference type="InterPro" id="IPR001132">
    <property type="entry name" value="SMAD_dom_Dwarfin-type"/>
</dbReference>
<dbReference type="OMA" id="RDSVYIC"/>
<comment type="subcellular location">
    <subcellularLocation>
        <location evidence="7">Cytoplasm</location>
    </subcellularLocation>
    <subcellularLocation>
        <location evidence="7">Nucleus</location>
    </subcellularLocation>
</comment>
<dbReference type="SUPFAM" id="SSF56366">
    <property type="entry name" value="SMAD MH1 domain"/>
    <property type="match status" value="1"/>
</dbReference>
<organism evidence="11 12">
    <name type="scientific">Lucilia cuprina</name>
    <name type="common">Green bottle fly</name>
    <name type="synonym">Australian sheep blowfly</name>
    <dbReference type="NCBI Taxonomy" id="7375"/>
    <lineage>
        <taxon>Eukaryota</taxon>
        <taxon>Metazoa</taxon>
        <taxon>Ecdysozoa</taxon>
        <taxon>Arthropoda</taxon>
        <taxon>Hexapoda</taxon>
        <taxon>Insecta</taxon>
        <taxon>Pterygota</taxon>
        <taxon>Neoptera</taxon>
        <taxon>Endopterygota</taxon>
        <taxon>Diptera</taxon>
        <taxon>Brachycera</taxon>
        <taxon>Muscomorpha</taxon>
        <taxon>Oestroidea</taxon>
        <taxon>Calliphoridae</taxon>
        <taxon>Luciliinae</taxon>
        <taxon>Lucilia</taxon>
    </lineage>
</organism>
<proteinExistence type="inferred from homology"/>
<evidence type="ECO:0000256" key="1">
    <source>
        <dbReference type="ARBA" id="ARBA00005545"/>
    </source>
</evidence>
<dbReference type="STRING" id="7375.A0A0L0CQY8"/>
<dbReference type="CDD" id="cd10489">
    <property type="entry name" value="MH1_SMAD_6_7"/>
    <property type="match status" value="1"/>
</dbReference>
<dbReference type="InterPro" id="IPR036578">
    <property type="entry name" value="SMAD_MH1_sf"/>
</dbReference>
<feature type="region of interest" description="Disordered" evidence="8">
    <location>
        <begin position="44"/>
        <end position="90"/>
    </location>
</feature>